<name>A0ABR3SFL1_9PEZI</name>
<dbReference type="EMBL" id="JAJVDC020000207">
    <property type="protein sequence ID" value="KAL1618427.1"/>
    <property type="molecule type" value="Genomic_DNA"/>
</dbReference>
<gene>
    <name evidence="1" type="ORF">SLS56_010544</name>
</gene>
<protein>
    <submittedName>
        <fullName evidence="1">Uncharacterized protein</fullName>
    </submittedName>
</protein>
<proteinExistence type="predicted"/>
<comment type="caution">
    <text evidence="1">The sequence shown here is derived from an EMBL/GenBank/DDBJ whole genome shotgun (WGS) entry which is preliminary data.</text>
</comment>
<dbReference type="Proteomes" id="UP001521116">
    <property type="component" value="Unassembled WGS sequence"/>
</dbReference>
<evidence type="ECO:0000313" key="1">
    <source>
        <dbReference type="EMBL" id="KAL1618427.1"/>
    </source>
</evidence>
<reference evidence="1 2" key="1">
    <citation type="submission" date="2024-02" db="EMBL/GenBank/DDBJ databases">
        <title>De novo assembly and annotation of 12 fungi associated with fruit tree decline syndrome in Ontario, Canada.</title>
        <authorList>
            <person name="Sulman M."/>
            <person name="Ellouze W."/>
            <person name="Ilyukhin E."/>
        </authorList>
    </citation>
    <scope>NUCLEOTIDE SEQUENCE [LARGE SCALE GENOMIC DNA]</scope>
    <source>
        <strain evidence="1 2">M1-105</strain>
    </source>
</reference>
<organism evidence="1 2">
    <name type="scientific">Neofusicoccum ribis</name>
    <dbReference type="NCBI Taxonomy" id="45134"/>
    <lineage>
        <taxon>Eukaryota</taxon>
        <taxon>Fungi</taxon>
        <taxon>Dikarya</taxon>
        <taxon>Ascomycota</taxon>
        <taxon>Pezizomycotina</taxon>
        <taxon>Dothideomycetes</taxon>
        <taxon>Dothideomycetes incertae sedis</taxon>
        <taxon>Botryosphaeriales</taxon>
        <taxon>Botryosphaeriaceae</taxon>
        <taxon>Neofusicoccum</taxon>
    </lineage>
</organism>
<accession>A0ABR3SFL1</accession>
<sequence length="206" mass="23333">MRISNIQANFAPERMVRIDDRRYVGFWYIPSRPKEPVAFNITRIRYDTEDCYLLDFMNVISLTPGGDQLYVSISADMNPDGVVTCASDIRVMPVPKEQTRAMRDSVLAARCSNANLRPNPYEGTCLGEWCYPGVEGPTLTYYTYPDRTVTLRGRELAFQEIVDALGEGMEYEVTALVSVRGNLHEAVILDLSGTSLYPELDRRIVM</sequence>
<keyword evidence="2" id="KW-1185">Reference proteome</keyword>
<evidence type="ECO:0000313" key="2">
    <source>
        <dbReference type="Proteomes" id="UP001521116"/>
    </source>
</evidence>